<dbReference type="OrthoDB" id="1326433at2"/>
<proteinExistence type="predicted"/>
<accession>A0A4R5APR8</accession>
<name>A0A4R5APR8_9FLAO</name>
<dbReference type="EMBL" id="SMFM01000008">
    <property type="protein sequence ID" value="TDD74633.1"/>
    <property type="molecule type" value="Genomic_DNA"/>
</dbReference>
<keyword evidence="2" id="KW-1185">Reference proteome</keyword>
<dbReference type="Proteomes" id="UP000295278">
    <property type="component" value="Unassembled WGS sequence"/>
</dbReference>
<dbReference type="AlphaFoldDB" id="A0A4R5APR8"/>
<evidence type="ECO:0000313" key="1">
    <source>
        <dbReference type="EMBL" id="TDD74633.1"/>
    </source>
</evidence>
<organism evidence="1 2">
    <name type="scientific">Flavobacterium caseinilyticum</name>
    <dbReference type="NCBI Taxonomy" id="2541732"/>
    <lineage>
        <taxon>Bacteria</taxon>
        <taxon>Pseudomonadati</taxon>
        <taxon>Bacteroidota</taxon>
        <taxon>Flavobacteriia</taxon>
        <taxon>Flavobacteriales</taxon>
        <taxon>Flavobacteriaceae</taxon>
        <taxon>Flavobacterium</taxon>
    </lineage>
</organism>
<sequence length="243" mass="28672">MKIEIGILHDLTYLVSSHSIKSIGNKNALRLLKGIYTNKERFIERYLSVYENIELLKPIYNYFLENYEKTVPFTYKEAFEIKDENFRRIVFNTIDINDLIENLGATRVKVDGKEVSRKCFDKLGNTLPNKSYHAVYETYQIDCTKLVNKSEFREVKSFAYTVKCWCTSTNKAHWIWIDEAYKDEPLEAIASTFRFHKNVIPHIKELKRQGDIMLVELKKEIEPQGRIIPLTAEQYFSFLTIET</sequence>
<reference evidence="1 2" key="1">
    <citation type="submission" date="2019-03" db="EMBL/GenBank/DDBJ databases">
        <title>Flavobacterium AT-3-2 sp. nov., isolated from arctic soil.</title>
        <authorList>
            <person name="Chaudhary D.K."/>
        </authorList>
    </citation>
    <scope>NUCLEOTIDE SEQUENCE [LARGE SCALE GENOMIC DNA]</scope>
    <source>
        <strain evidence="1 2">AT-3-2</strain>
    </source>
</reference>
<protein>
    <submittedName>
        <fullName evidence="1">Uncharacterized protein</fullName>
    </submittedName>
</protein>
<comment type="caution">
    <text evidence="1">The sequence shown here is derived from an EMBL/GenBank/DDBJ whole genome shotgun (WGS) entry which is preliminary data.</text>
</comment>
<gene>
    <name evidence="1" type="ORF">E0F89_14095</name>
</gene>
<evidence type="ECO:0000313" key="2">
    <source>
        <dbReference type="Proteomes" id="UP000295278"/>
    </source>
</evidence>
<dbReference type="RefSeq" id="WP_131910419.1">
    <property type="nucleotide sequence ID" value="NZ_SMFM01000008.1"/>
</dbReference>